<dbReference type="EMBL" id="AFNV02000008">
    <property type="protein sequence ID" value="ERJ19567.1"/>
    <property type="molecule type" value="Genomic_DNA"/>
</dbReference>
<evidence type="ECO:0000256" key="3">
    <source>
        <dbReference type="ARBA" id="ARBA00022676"/>
    </source>
</evidence>
<keyword evidence="4 8" id="KW-0808">Transferase</keyword>
<dbReference type="InterPro" id="IPR029044">
    <property type="entry name" value="Nucleotide-diphossugar_trans"/>
</dbReference>
<gene>
    <name evidence="8" type="ORF">SSPSH_001331</name>
</gene>
<dbReference type="GO" id="GO:0005886">
    <property type="term" value="C:plasma membrane"/>
    <property type="evidence" value="ECO:0007669"/>
    <property type="project" value="UniProtKB-SubCell"/>
</dbReference>
<keyword evidence="9" id="KW-1185">Reference proteome</keyword>
<dbReference type="SUPFAM" id="SSF53448">
    <property type="entry name" value="Nucleotide-diphospho-sugar transferases"/>
    <property type="match status" value="1"/>
</dbReference>
<dbReference type="PANTHER" id="PTHR43646">
    <property type="entry name" value="GLYCOSYLTRANSFERASE"/>
    <property type="match status" value="1"/>
</dbReference>
<dbReference type="eggNOG" id="COG0463">
    <property type="taxonomic scope" value="Bacteria"/>
</dbReference>
<evidence type="ECO:0000256" key="1">
    <source>
        <dbReference type="ARBA" id="ARBA00004236"/>
    </source>
</evidence>
<dbReference type="Proteomes" id="UP000006242">
    <property type="component" value="Unassembled WGS sequence"/>
</dbReference>
<keyword evidence="3 8" id="KW-0328">Glycosyltransferase</keyword>
<dbReference type="EC" id="2.4.1.-" evidence="8"/>
<evidence type="ECO:0000313" key="9">
    <source>
        <dbReference type="Proteomes" id="UP000006242"/>
    </source>
</evidence>
<protein>
    <submittedName>
        <fullName evidence="8">44'-diaponeurosporenoate glycosyltransferase protein</fullName>
        <ecNumber evidence="8">2.4.1.-</ecNumber>
    </submittedName>
</protein>
<dbReference type="PANTHER" id="PTHR43646:SF2">
    <property type="entry name" value="GLYCOSYLTRANSFERASE 2-LIKE DOMAIN-CONTAINING PROTEIN"/>
    <property type="match status" value="1"/>
</dbReference>
<dbReference type="NCBIfam" id="TIGR04283">
    <property type="entry name" value="glyco_like_mftF"/>
    <property type="match status" value="1"/>
</dbReference>
<evidence type="ECO:0000256" key="4">
    <source>
        <dbReference type="ARBA" id="ARBA00022679"/>
    </source>
</evidence>
<evidence type="ECO:0000256" key="5">
    <source>
        <dbReference type="ARBA" id="ARBA00023136"/>
    </source>
</evidence>
<dbReference type="Pfam" id="PF00535">
    <property type="entry name" value="Glycos_transf_2"/>
    <property type="match status" value="1"/>
</dbReference>
<evidence type="ECO:0000256" key="2">
    <source>
        <dbReference type="ARBA" id="ARBA00022475"/>
    </source>
</evidence>
<keyword evidence="2" id="KW-1003">Cell membrane</keyword>
<keyword evidence="5 6" id="KW-0472">Membrane</keyword>
<proteinExistence type="predicted"/>
<keyword evidence="6" id="KW-1133">Transmembrane helix</keyword>
<dbReference type="STRING" id="1033802.SSPSH_001331"/>
<sequence>MPASLTVIVPAIDEAEALAPLLADLAVQRDVVLQVLVADGGSTDQTVAVAGAGHAEVISSAPGRGVQMNTAAAHADHPWLCFLHADSRLTHPRQLAAAIDCLAADPDRRVAGHFALRFMRTTRGHAFFYRYLEAKSAASRRYTINGDQGLIMPARFFNELGGFDTRLAFLEDQRMATAIDSNGQWRLCPYRLATSARRFEREGERARYLLMALIMAMHTAGVSRFFERAPGVYARQSQTERLVLSPYIDLLVSLWRECGIRAGLAVSWRMAGVAVTQSWQPFLAIDVAIEPLLGARRYASRLHDRLLRHLLQNRLLQAVLMVAGLLWVFGLLRLWCRLRNK</sequence>
<evidence type="ECO:0000259" key="7">
    <source>
        <dbReference type="Pfam" id="PF00535"/>
    </source>
</evidence>
<dbReference type="InterPro" id="IPR026461">
    <property type="entry name" value="Trfase_2_rSAM/seldom_assoc"/>
</dbReference>
<dbReference type="OrthoDB" id="5291101at2"/>
<dbReference type="InterPro" id="IPR001173">
    <property type="entry name" value="Glyco_trans_2-like"/>
</dbReference>
<organism evidence="8 9">
    <name type="scientific">Salinisphaera shabanensis E1L3A</name>
    <dbReference type="NCBI Taxonomy" id="1033802"/>
    <lineage>
        <taxon>Bacteria</taxon>
        <taxon>Pseudomonadati</taxon>
        <taxon>Pseudomonadota</taxon>
        <taxon>Gammaproteobacteria</taxon>
        <taxon>Salinisphaerales</taxon>
        <taxon>Salinisphaeraceae</taxon>
        <taxon>Salinisphaera</taxon>
    </lineage>
</organism>
<feature type="transmembrane region" description="Helical" evidence="6">
    <location>
        <begin position="315"/>
        <end position="336"/>
    </location>
</feature>
<dbReference type="RefSeq" id="WP_006912830.1">
    <property type="nucleotide sequence ID" value="NZ_AFNV02000008.1"/>
</dbReference>
<name>U2EN68_9GAMM</name>
<dbReference type="Gene3D" id="3.90.550.10">
    <property type="entry name" value="Spore Coat Polysaccharide Biosynthesis Protein SpsA, Chain A"/>
    <property type="match status" value="1"/>
</dbReference>
<evidence type="ECO:0000313" key="8">
    <source>
        <dbReference type="EMBL" id="ERJ19567.1"/>
    </source>
</evidence>
<accession>U2EN68</accession>
<comment type="subcellular location">
    <subcellularLocation>
        <location evidence="1">Cell membrane</location>
    </subcellularLocation>
</comment>
<dbReference type="GO" id="GO:0016757">
    <property type="term" value="F:glycosyltransferase activity"/>
    <property type="evidence" value="ECO:0007669"/>
    <property type="project" value="UniProtKB-KW"/>
</dbReference>
<keyword evidence="6" id="KW-0812">Transmembrane</keyword>
<evidence type="ECO:0000256" key="6">
    <source>
        <dbReference type="SAM" id="Phobius"/>
    </source>
</evidence>
<comment type="caution">
    <text evidence="8">The sequence shown here is derived from an EMBL/GenBank/DDBJ whole genome shotgun (WGS) entry which is preliminary data.</text>
</comment>
<feature type="domain" description="Glycosyltransferase 2-like" evidence="7">
    <location>
        <begin position="6"/>
        <end position="124"/>
    </location>
</feature>
<dbReference type="AlphaFoldDB" id="U2EN68"/>
<reference evidence="8 9" key="1">
    <citation type="journal article" date="2011" name="J. Bacteriol.">
        <title>Genome sequence of Salinisphaera shabanensis, a gammaproteobacterium from the harsh, variable environment of the brine-seawater interface of the Shaban Deep in the Red Sea.</title>
        <authorList>
            <person name="Antunes A."/>
            <person name="Alam I."/>
            <person name="Bajic V.B."/>
            <person name="Stingl U."/>
        </authorList>
    </citation>
    <scope>NUCLEOTIDE SEQUENCE [LARGE SCALE GENOMIC DNA]</scope>
    <source>
        <strain evidence="8 9">E1L3A</strain>
    </source>
</reference>
<reference evidence="8 9" key="2">
    <citation type="journal article" date="2013" name="PLoS ONE">
        <title>INDIGO - INtegrated Data Warehouse of MIcrobial GenOmes with Examples from the Red Sea Extremophiles.</title>
        <authorList>
            <person name="Alam I."/>
            <person name="Antunes A."/>
            <person name="Kamau A.A."/>
            <person name="Ba Alawi W."/>
            <person name="Kalkatawi M."/>
            <person name="Stingl U."/>
            <person name="Bajic V.B."/>
        </authorList>
    </citation>
    <scope>NUCLEOTIDE SEQUENCE [LARGE SCALE GENOMIC DNA]</scope>
    <source>
        <strain evidence="8 9">E1L3A</strain>
    </source>
</reference>